<evidence type="ECO:0000313" key="3">
    <source>
        <dbReference type="Proteomes" id="UP000177310"/>
    </source>
</evidence>
<protein>
    <submittedName>
        <fullName evidence="2">Uncharacterized protein</fullName>
    </submittedName>
</protein>
<proteinExistence type="predicted"/>
<dbReference type="Proteomes" id="UP000177310">
    <property type="component" value="Unassembled WGS sequence"/>
</dbReference>
<sequence length="166" mass="18763">MKKESTMTKRIAFIVAAIVAVAVGFLMITMRNRPSLPPPVVLTVQIIEDGVKEQWLRSNVIDLFMLLNESSSSVSHTQYAGYQREIVITQTARRVFAAYERQQNRWGFASVLEVQPIVAEVLRRAKETISRSLKNEPGAKKLRKANWLTAGYYRQVAAAKPITRAD</sequence>
<keyword evidence="1" id="KW-0812">Transmembrane</keyword>
<dbReference type="EMBL" id="MHIL01000021">
    <property type="protein sequence ID" value="OGY51240.1"/>
    <property type="molecule type" value="Genomic_DNA"/>
</dbReference>
<evidence type="ECO:0000256" key="1">
    <source>
        <dbReference type="SAM" id="Phobius"/>
    </source>
</evidence>
<feature type="transmembrane region" description="Helical" evidence="1">
    <location>
        <begin position="12"/>
        <end position="30"/>
    </location>
</feature>
<comment type="caution">
    <text evidence="2">The sequence shown here is derived from an EMBL/GenBank/DDBJ whole genome shotgun (WGS) entry which is preliminary data.</text>
</comment>
<keyword evidence="1" id="KW-0472">Membrane</keyword>
<gene>
    <name evidence="2" type="ORF">A3J59_02685</name>
</gene>
<dbReference type="AlphaFoldDB" id="A0A1G1YHR1"/>
<reference evidence="2 3" key="1">
    <citation type="journal article" date="2016" name="Nat. Commun.">
        <title>Thousands of microbial genomes shed light on interconnected biogeochemical processes in an aquifer system.</title>
        <authorList>
            <person name="Anantharaman K."/>
            <person name="Brown C.T."/>
            <person name="Hug L.A."/>
            <person name="Sharon I."/>
            <person name="Castelle C.J."/>
            <person name="Probst A.J."/>
            <person name="Thomas B.C."/>
            <person name="Singh A."/>
            <person name="Wilkins M.J."/>
            <person name="Karaoz U."/>
            <person name="Brodie E.L."/>
            <person name="Williams K.H."/>
            <person name="Hubbard S.S."/>
            <person name="Banfield J.F."/>
        </authorList>
    </citation>
    <scope>NUCLEOTIDE SEQUENCE [LARGE SCALE GENOMIC DNA]</scope>
</reference>
<evidence type="ECO:0000313" key="2">
    <source>
        <dbReference type="EMBL" id="OGY51240.1"/>
    </source>
</evidence>
<dbReference type="STRING" id="1797542.A3J59_02685"/>
<organism evidence="2 3">
    <name type="scientific">Candidatus Buchananbacteria bacterium RIFCSPHIGHO2_02_FULL_56_16</name>
    <dbReference type="NCBI Taxonomy" id="1797542"/>
    <lineage>
        <taxon>Bacteria</taxon>
        <taxon>Candidatus Buchananiibacteriota</taxon>
    </lineage>
</organism>
<accession>A0A1G1YHR1</accession>
<keyword evidence="1" id="KW-1133">Transmembrane helix</keyword>
<name>A0A1G1YHR1_9BACT</name>